<dbReference type="InterPro" id="IPR010432">
    <property type="entry name" value="RDD"/>
</dbReference>
<evidence type="ECO:0000256" key="4">
    <source>
        <dbReference type="ARBA" id="ARBA00022989"/>
    </source>
</evidence>
<evidence type="ECO:0000256" key="2">
    <source>
        <dbReference type="ARBA" id="ARBA00022475"/>
    </source>
</evidence>
<comment type="caution">
    <text evidence="9">The sequence shown here is derived from an EMBL/GenBank/DDBJ whole genome shotgun (WGS) entry which is preliminary data.</text>
</comment>
<dbReference type="Pfam" id="PF06271">
    <property type="entry name" value="RDD"/>
    <property type="match status" value="1"/>
</dbReference>
<dbReference type="PANTHER" id="PTHR36115">
    <property type="entry name" value="PROLINE-RICH ANTIGEN HOMOLOG-RELATED"/>
    <property type="match status" value="1"/>
</dbReference>
<feature type="transmembrane region" description="Helical" evidence="7">
    <location>
        <begin position="80"/>
        <end position="102"/>
    </location>
</feature>
<evidence type="ECO:0000256" key="3">
    <source>
        <dbReference type="ARBA" id="ARBA00022692"/>
    </source>
</evidence>
<dbReference type="Proteomes" id="UP001139179">
    <property type="component" value="Unassembled WGS sequence"/>
</dbReference>
<gene>
    <name evidence="9" type="ORF">M3202_13090</name>
</gene>
<evidence type="ECO:0000256" key="5">
    <source>
        <dbReference type="ARBA" id="ARBA00023136"/>
    </source>
</evidence>
<evidence type="ECO:0000313" key="10">
    <source>
        <dbReference type="Proteomes" id="UP001139179"/>
    </source>
</evidence>
<feature type="domain" description="RDD" evidence="8">
    <location>
        <begin position="43"/>
        <end position="171"/>
    </location>
</feature>
<evidence type="ECO:0000313" key="9">
    <source>
        <dbReference type="EMBL" id="MCM3715018.1"/>
    </source>
</evidence>
<dbReference type="AlphaFoldDB" id="A0A9X2DTI3"/>
<feature type="transmembrane region" description="Helical" evidence="7">
    <location>
        <begin position="50"/>
        <end position="68"/>
    </location>
</feature>
<keyword evidence="10" id="KW-1185">Reference proteome</keyword>
<evidence type="ECO:0000259" key="8">
    <source>
        <dbReference type="Pfam" id="PF06271"/>
    </source>
</evidence>
<keyword evidence="3 7" id="KW-0812">Transmembrane</keyword>
<dbReference type="InterPro" id="IPR051791">
    <property type="entry name" value="Pra-immunoreactive"/>
</dbReference>
<evidence type="ECO:0000256" key="1">
    <source>
        <dbReference type="ARBA" id="ARBA00004651"/>
    </source>
</evidence>
<sequence>MEQRPRSDGRRTVNGKLRHRAMQRKQEREHVMQPEAVEAPYYLAGFWLRLWAFLLDLVTVYAINGLLLTPLWRLAGGGDITITFFSGQTVLTALLFFLYFAIMTKVTGQTIGKMVFGLRVVSVNGLPLTWGQILFREGVGRLLHHIFFFLQILYVTVAFTARKQGLHDMVADTFVIQEKEPEQMIYQPVQ</sequence>
<keyword evidence="4 7" id="KW-1133">Transmembrane helix</keyword>
<evidence type="ECO:0000256" key="6">
    <source>
        <dbReference type="SAM" id="MobiDB-lite"/>
    </source>
</evidence>
<accession>A0A9X2DTI3</accession>
<comment type="subcellular location">
    <subcellularLocation>
        <location evidence="1">Cell membrane</location>
        <topology evidence="1">Multi-pass membrane protein</topology>
    </subcellularLocation>
</comment>
<evidence type="ECO:0000256" key="7">
    <source>
        <dbReference type="SAM" id="Phobius"/>
    </source>
</evidence>
<protein>
    <submittedName>
        <fullName evidence="9">RDD family protein</fullName>
    </submittedName>
</protein>
<organism evidence="9 10">
    <name type="scientific">Halalkalibacter oceani</name>
    <dbReference type="NCBI Taxonomy" id="1653776"/>
    <lineage>
        <taxon>Bacteria</taxon>
        <taxon>Bacillati</taxon>
        <taxon>Bacillota</taxon>
        <taxon>Bacilli</taxon>
        <taxon>Bacillales</taxon>
        <taxon>Bacillaceae</taxon>
        <taxon>Halalkalibacter</taxon>
    </lineage>
</organism>
<feature type="compositionally biased region" description="Basic and acidic residues" evidence="6">
    <location>
        <begin position="1"/>
        <end position="11"/>
    </location>
</feature>
<proteinExistence type="predicted"/>
<keyword evidence="5 7" id="KW-0472">Membrane</keyword>
<dbReference type="EMBL" id="JAMBOL010000011">
    <property type="protein sequence ID" value="MCM3715018.1"/>
    <property type="molecule type" value="Genomic_DNA"/>
</dbReference>
<dbReference type="RefSeq" id="WP_251223784.1">
    <property type="nucleotide sequence ID" value="NZ_JAMBOL010000011.1"/>
</dbReference>
<dbReference type="PANTHER" id="PTHR36115:SF9">
    <property type="entry name" value="LMO1584 PROTEIN"/>
    <property type="match status" value="1"/>
</dbReference>
<feature type="transmembrane region" description="Helical" evidence="7">
    <location>
        <begin position="142"/>
        <end position="161"/>
    </location>
</feature>
<name>A0A9X2DTI3_9BACI</name>
<dbReference type="GO" id="GO:0005886">
    <property type="term" value="C:plasma membrane"/>
    <property type="evidence" value="ECO:0007669"/>
    <property type="project" value="UniProtKB-SubCell"/>
</dbReference>
<reference evidence="9" key="1">
    <citation type="submission" date="2022-05" db="EMBL/GenBank/DDBJ databases">
        <title>Comparative Genomics of Spacecraft Associated Microbes.</title>
        <authorList>
            <person name="Tran M.T."/>
            <person name="Wright A."/>
            <person name="Seuylemezian A."/>
            <person name="Eisen J."/>
            <person name="Coil D."/>
        </authorList>
    </citation>
    <scope>NUCLEOTIDE SEQUENCE</scope>
    <source>
        <strain evidence="9">214.1.1</strain>
    </source>
</reference>
<feature type="transmembrane region" description="Helical" evidence="7">
    <location>
        <begin position="114"/>
        <end position="130"/>
    </location>
</feature>
<feature type="region of interest" description="Disordered" evidence="6">
    <location>
        <begin position="1"/>
        <end position="24"/>
    </location>
</feature>
<keyword evidence="2" id="KW-1003">Cell membrane</keyword>